<keyword evidence="4" id="KW-0342">GTP-binding</keyword>
<dbReference type="GO" id="GO:0005737">
    <property type="term" value="C:cytoplasm"/>
    <property type="evidence" value="ECO:0007669"/>
    <property type="project" value="TreeGrafter"/>
</dbReference>
<dbReference type="FunFam" id="3.40.50.300:FF:002834">
    <property type="entry name" value="GPN-loop GTPase 2"/>
    <property type="match status" value="1"/>
</dbReference>
<feature type="region of interest" description="Disordered" evidence="5">
    <location>
        <begin position="726"/>
        <end position="746"/>
    </location>
</feature>
<feature type="region of interest" description="Disordered" evidence="5">
    <location>
        <begin position="1010"/>
        <end position="1121"/>
    </location>
</feature>
<feature type="compositionally biased region" description="Polar residues" evidence="5">
    <location>
        <begin position="331"/>
        <end position="347"/>
    </location>
</feature>
<keyword evidence="2" id="KW-0547">Nucleotide-binding</keyword>
<feature type="compositionally biased region" description="Polar residues" evidence="5">
    <location>
        <begin position="735"/>
        <end position="744"/>
    </location>
</feature>
<accession>A0AAW0Z741</accession>
<feature type="compositionally biased region" description="Basic and acidic residues" evidence="5">
    <location>
        <begin position="1467"/>
        <end position="1504"/>
    </location>
</feature>
<feature type="region of interest" description="Disordered" evidence="5">
    <location>
        <begin position="298"/>
        <end position="363"/>
    </location>
</feature>
<sequence length="1504" mass="164416">MERQSSVFGKLRSLGHNSLDQAAGDDEWFIPYNARPNLPTRESGIGLSPVQAKPAHSNLLSVFSGGGGGSGSAANGDRSYKFPRPTPTPSNTYTSAYNSDPPLNMNSGTQRLAFRRQNSLAKSPSYSSISDMIHAQRIPSSSSVPTGLDAPKMLFSPMNREMRAGNGSYSGYLESDPLYQAQPRQRTVSVPRPTHQQHPSNPYEYKAETRRWAVPTMCDMFVLPRPQIVPHLITPPATPDERGKRWSASSGTSASDEAKVVEAGRTRLKEREEWAELIRRRGRSLSLGGRLDPPRDVPVIGNVRARSREGSRNSSLVNLSLGSQGRKRSASFGSRWSSRNGSISRNDPMSRHGSISQKEHKRQFSFSRLNRGNEEEVPKSFGFVNTPAPTRRDNGSASQGFIDDDDVNDPFHSNDRRSDSMPSSAPHAHSISNPELLGQFTSKQDSRYPPPVSVPQARTLQFRHPSVADRGGVVIITKRASRRATLGEGTGTYKAPPPLNLSKPLPQLPDEARSPSLPTYGPFVPLSDEIGVAISPGLPQMGGEDRQDEDERERRASLPDSTTVPSTSSLASPMHKARTSDGGSAHARAFLAKQQQRARTKRAFQSPSQPPISYRQRDVATKGPLSASTGTTTSSTISSPSPSPIRTEGPRRQTALEEAIGRSRAASVGVLDEPQVKPARSSLQARLKPGESSRAVGAGTLHQHTVPPLKISLELSEHETSTMQRALSSPPLAYPNSTMPSPRTKTGPMFDRQITFLDVQRPDFRHSDTATSKATVYTDASEGWDRSVEGGSGRTTPLFIRKISETHTNETPSPHLSLDEGDFHGLFFRTPADRNGSFSNATPIPERYAPSRSASNFGRAVPSQVRAVGLGYGLESPQSPQSGGGTTSTSDDQPRRPSDGSEISTVEITTPDIASDRSATQQYSNFAVASHRTDGHHPIVAVDDQRVTSPRLMAAFTDGRPVTPESIVSRGNSEERVEETHATVMPIVREGNEFPFPHTLETMRNLAEAARTHNATSGATENTPDGKRRSSRSRAALSPGTFGIITQPPPPSSFHHLVQQQQQQPDSPPLPESNTLSPQRSQLTPSPQAFTLSQGHRATSLSPNTQRGVDVSPDPGHERRGSAAVSFFDEFPSPPSASTQYLTKMELPQAPVKHASAFGQLVTGPPGAGKSTYCHGLHQFLTALGRPVHIINLDPAVPSPPYPCSISITELITLDSVMEEYGLGPNGAMLYCVEYLEANFDWLVERLDEVLGEEKGNGYVVFDTPGQVELWTNHDSLKNVVGKLVKMDYRLAAVHLSDAHYITDASKFISVVLLALRAMLQMEMPHVNVLSKIDLISTYGELPFDLSYYTEVQDLSYLLAKLDSEPRAAKFGKLNKAMVELVEGFGLVGFETLAVEDKSSMINLVRLVDKMTGYIFIPNDDDDGTNAVNTQALFGSAMGVGRAGGDVRDVQERWMNNKEEYDEWEKEEWKKEGEMRARMRDTPQQTHDHDHAHDHTHTHEVDEA</sequence>
<dbReference type="InterPro" id="IPR027417">
    <property type="entry name" value="P-loop_NTPase"/>
</dbReference>
<dbReference type="Pfam" id="PF03029">
    <property type="entry name" value="ATP_bind_1"/>
    <property type="match status" value="1"/>
</dbReference>
<feature type="region of interest" description="Disordered" evidence="5">
    <location>
        <begin position="377"/>
        <end position="432"/>
    </location>
</feature>
<feature type="compositionally biased region" description="Low complexity" evidence="5">
    <location>
        <begin position="876"/>
        <end position="891"/>
    </location>
</feature>
<feature type="region of interest" description="Disordered" evidence="5">
    <location>
        <begin position="834"/>
        <end position="858"/>
    </location>
</feature>
<dbReference type="InterPro" id="IPR004130">
    <property type="entry name" value="Gpn"/>
</dbReference>
<dbReference type="InterPro" id="IPR030231">
    <property type="entry name" value="Gpn2"/>
</dbReference>
<dbReference type="RefSeq" id="XP_066806112.1">
    <property type="nucleotide sequence ID" value="XM_066943570.1"/>
</dbReference>
<feature type="compositionally biased region" description="Polar residues" evidence="5">
    <location>
        <begin position="89"/>
        <end position="98"/>
    </location>
</feature>
<proteinExistence type="inferred from homology"/>
<dbReference type="PANTHER" id="PTHR21231:SF3">
    <property type="entry name" value="GPN-LOOP GTPASE 2"/>
    <property type="match status" value="1"/>
</dbReference>
<dbReference type="SUPFAM" id="SSF52540">
    <property type="entry name" value="P-loop containing nucleoside triphosphate hydrolases"/>
    <property type="match status" value="1"/>
</dbReference>
<evidence type="ECO:0000313" key="7">
    <source>
        <dbReference type="Proteomes" id="UP001388673"/>
    </source>
</evidence>
<evidence type="ECO:0000256" key="1">
    <source>
        <dbReference type="ARBA" id="ARBA00005290"/>
    </source>
</evidence>
<evidence type="ECO:0008006" key="8">
    <source>
        <dbReference type="Google" id="ProtNLM"/>
    </source>
</evidence>
<feature type="region of interest" description="Disordered" evidence="5">
    <location>
        <begin position="1461"/>
        <end position="1504"/>
    </location>
</feature>
<feature type="compositionally biased region" description="Polar residues" evidence="5">
    <location>
        <begin position="559"/>
        <end position="571"/>
    </location>
</feature>
<dbReference type="GO" id="GO:0003924">
    <property type="term" value="F:GTPase activity"/>
    <property type="evidence" value="ECO:0007669"/>
    <property type="project" value="TreeGrafter"/>
</dbReference>
<feature type="region of interest" description="Disordered" evidence="5">
    <location>
        <begin position="485"/>
        <end position="521"/>
    </location>
</feature>
<dbReference type="Proteomes" id="UP001388673">
    <property type="component" value="Unassembled WGS sequence"/>
</dbReference>
<feature type="compositionally biased region" description="Low complexity" evidence="5">
    <location>
        <begin position="624"/>
        <end position="640"/>
    </location>
</feature>
<gene>
    <name evidence="6" type="ORF">IAR55_000434</name>
</gene>
<protein>
    <recommendedName>
        <fullName evidence="8">Cytoplasmic protein</fullName>
    </recommendedName>
</protein>
<keyword evidence="7" id="KW-1185">Reference proteome</keyword>
<dbReference type="EMBL" id="JBCAWK010000001">
    <property type="protein sequence ID" value="KAK8869866.1"/>
    <property type="molecule type" value="Genomic_DNA"/>
</dbReference>
<feature type="region of interest" description="Disordered" evidence="5">
    <location>
        <begin position="872"/>
        <end position="918"/>
    </location>
</feature>
<dbReference type="Gene3D" id="3.40.50.300">
    <property type="entry name" value="P-loop containing nucleotide triphosphate hydrolases"/>
    <property type="match status" value="1"/>
</dbReference>
<feature type="compositionally biased region" description="Polar residues" evidence="5">
    <location>
        <begin position="312"/>
        <end position="323"/>
    </location>
</feature>
<feature type="region of interest" description="Disordered" evidence="5">
    <location>
        <begin position="67"/>
        <end position="108"/>
    </location>
</feature>
<comment type="caution">
    <text evidence="6">The sequence shown here is derived from an EMBL/GenBank/DDBJ whole genome shotgun (WGS) entry which is preliminary data.</text>
</comment>
<dbReference type="GO" id="GO:0005525">
    <property type="term" value="F:GTP binding"/>
    <property type="evidence" value="ECO:0007669"/>
    <property type="project" value="UniProtKB-KW"/>
</dbReference>
<dbReference type="GeneID" id="92177694"/>
<evidence type="ECO:0000256" key="3">
    <source>
        <dbReference type="ARBA" id="ARBA00022801"/>
    </source>
</evidence>
<evidence type="ECO:0000256" key="5">
    <source>
        <dbReference type="SAM" id="MobiDB-lite"/>
    </source>
</evidence>
<feature type="region of interest" description="Disordered" evidence="5">
    <location>
        <begin position="533"/>
        <end position="693"/>
    </location>
</feature>
<feature type="compositionally biased region" description="Basic and acidic residues" evidence="5">
    <location>
        <begin position="648"/>
        <end position="661"/>
    </location>
</feature>
<dbReference type="PANTHER" id="PTHR21231">
    <property type="entry name" value="XPA-BINDING PROTEIN 1-RELATED"/>
    <property type="match status" value="1"/>
</dbReference>
<comment type="similarity">
    <text evidence="1">Belongs to the GPN-loop GTPase family.</text>
</comment>
<keyword evidence="3" id="KW-0378">Hydrolase</keyword>
<evidence type="ECO:0000313" key="6">
    <source>
        <dbReference type="EMBL" id="KAK8869866.1"/>
    </source>
</evidence>
<evidence type="ECO:0000256" key="2">
    <source>
        <dbReference type="ARBA" id="ARBA00022741"/>
    </source>
</evidence>
<feature type="region of interest" description="Disordered" evidence="5">
    <location>
        <begin position="233"/>
        <end position="262"/>
    </location>
</feature>
<feature type="region of interest" description="Disordered" evidence="5">
    <location>
        <begin position="774"/>
        <end position="793"/>
    </location>
</feature>
<dbReference type="KEGG" id="kne:92177694"/>
<feature type="compositionally biased region" description="Polar residues" evidence="5">
    <location>
        <begin position="1013"/>
        <end position="1023"/>
    </location>
</feature>
<reference evidence="6 7" key="1">
    <citation type="journal article" date="2024" name="bioRxiv">
        <title>Comparative genomics of Cryptococcus and Kwoniella reveals pathogenesis evolution and contrasting karyotype dynamics via intercentromeric recombination or chromosome fusion.</title>
        <authorList>
            <person name="Coelho M.A."/>
            <person name="David-Palma M."/>
            <person name="Shea T."/>
            <person name="Bowers K."/>
            <person name="McGinley-Smith S."/>
            <person name="Mohammad A.W."/>
            <person name="Gnirke A."/>
            <person name="Yurkov A.M."/>
            <person name="Nowrousian M."/>
            <person name="Sun S."/>
            <person name="Cuomo C.A."/>
            <person name="Heitman J."/>
        </authorList>
    </citation>
    <scope>NUCLEOTIDE SEQUENCE [LARGE SCALE GENOMIC DNA]</scope>
    <source>
        <strain evidence="6 7">CBS 13917</strain>
    </source>
</reference>
<name>A0AAW0Z741_9TREE</name>
<organism evidence="6 7">
    <name type="scientific">Kwoniella newhampshirensis</name>
    <dbReference type="NCBI Taxonomy" id="1651941"/>
    <lineage>
        <taxon>Eukaryota</taxon>
        <taxon>Fungi</taxon>
        <taxon>Dikarya</taxon>
        <taxon>Basidiomycota</taxon>
        <taxon>Agaricomycotina</taxon>
        <taxon>Tremellomycetes</taxon>
        <taxon>Tremellales</taxon>
        <taxon>Cryptococcaceae</taxon>
        <taxon>Kwoniella</taxon>
    </lineage>
</organism>
<evidence type="ECO:0000256" key="4">
    <source>
        <dbReference type="ARBA" id="ARBA00023134"/>
    </source>
</evidence>
<feature type="compositionally biased region" description="Polar residues" evidence="5">
    <location>
        <begin position="1072"/>
        <end position="1107"/>
    </location>
</feature>
<dbReference type="CDD" id="cd17871">
    <property type="entry name" value="GPN2"/>
    <property type="match status" value="1"/>
</dbReference>